<evidence type="ECO:0000313" key="1">
    <source>
        <dbReference type="EMBL" id="CAD2149551.1"/>
    </source>
</evidence>
<protein>
    <submittedName>
        <fullName evidence="1">Uncharacterized protein</fullName>
    </submittedName>
</protein>
<comment type="caution">
    <text evidence="1">The sequence shown here is derived from an EMBL/GenBank/DDBJ whole genome shotgun (WGS) entry which is preliminary data.</text>
</comment>
<proteinExistence type="predicted"/>
<reference evidence="1 2" key="1">
    <citation type="submission" date="2020-08" db="EMBL/GenBank/DDBJ databases">
        <authorList>
            <person name="Koutsovoulos G."/>
            <person name="Danchin GJ E."/>
        </authorList>
    </citation>
    <scope>NUCLEOTIDE SEQUENCE [LARGE SCALE GENOMIC DNA]</scope>
</reference>
<sequence length="65" mass="7435">MTNHFSPTTKRVGYPEIFGLDICFGSGYPKICQAQLEHTNWKVSKQFIYSPEWSINSSQVHICSP</sequence>
<name>A0A6V7UA64_MELEN</name>
<dbReference type="Proteomes" id="UP000580250">
    <property type="component" value="Unassembled WGS sequence"/>
</dbReference>
<accession>A0A6V7UA64</accession>
<gene>
    <name evidence="1" type="ORF">MENT_LOCUS9712</name>
</gene>
<evidence type="ECO:0000313" key="2">
    <source>
        <dbReference type="Proteomes" id="UP000580250"/>
    </source>
</evidence>
<organism evidence="1 2">
    <name type="scientific">Meloidogyne enterolobii</name>
    <name type="common">Root-knot nematode worm</name>
    <name type="synonym">Meloidogyne mayaguensis</name>
    <dbReference type="NCBI Taxonomy" id="390850"/>
    <lineage>
        <taxon>Eukaryota</taxon>
        <taxon>Metazoa</taxon>
        <taxon>Ecdysozoa</taxon>
        <taxon>Nematoda</taxon>
        <taxon>Chromadorea</taxon>
        <taxon>Rhabditida</taxon>
        <taxon>Tylenchina</taxon>
        <taxon>Tylenchomorpha</taxon>
        <taxon>Tylenchoidea</taxon>
        <taxon>Meloidogynidae</taxon>
        <taxon>Meloidogyninae</taxon>
        <taxon>Meloidogyne</taxon>
    </lineage>
</organism>
<dbReference type="AlphaFoldDB" id="A0A6V7UA64"/>
<dbReference type="EMBL" id="CAJEWN010000044">
    <property type="protein sequence ID" value="CAD2149551.1"/>
    <property type="molecule type" value="Genomic_DNA"/>
</dbReference>